<dbReference type="RefSeq" id="WP_183455426.1">
    <property type="nucleotide sequence ID" value="NZ_CP050299.1"/>
</dbReference>
<dbReference type="EMBL" id="CP050299">
    <property type="protein sequence ID" value="QND62139.1"/>
    <property type="molecule type" value="Genomic_DNA"/>
</dbReference>
<evidence type="ECO:0000313" key="2">
    <source>
        <dbReference type="EMBL" id="QND62139.1"/>
    </source>
</evidence>
<accession>A0A7G6T5V7</accession>
<protein>
    <submittedName>
        <fullName evidence="2">Uncharacterized protein</fullName>
    </submittedName>
</protein>
<keyword evidence="2" id="KW-0614">Plasmid</keyword>
<reference evidence="3" key="1">
    <citation type="journal article" date="2020" name="Mol. Plant Microbe">
        <title>Rhizobial microsymbionts of the narrowly endemic Oxytropis species growing in Kamchatka are characterized by significant genetic diversity and possess a set of genes that are associated with T3SS and T6SS secretion systems and can affect the development of symbiosis.</title>
        <authorList>
            <person name="Safronova V."/>
            <person name="Guro P."/>
            <person name="Sazanova A."/>
            <person name="Kuznetsova I."/>
            <person name="Belimov A."/>
            <person name="Yakubov V."/>
            <person name="Chirak E."/>
            <person name="Afonin A."/>
            <person name="Gogolev Y."/>
            <person name="Andronov E."/>
            <person name="Tikhonovich I."/>
        </authorList>
    </citation>
    <scope>NUCLEOTIDE SEQUENCE [LARGE SCALE GENOMIC DNA]</scope>
    <source>
        <strain evidence="3">583</strain>
        <plasmid evidence="3">p_1</plasmid>
    </source>
</reference>
<dbReference type="Proteomes" id="UP000515465">
    <property type="component" value="Plasmid p_1"/>
</dbReference>
<proteinExistence type="predicted"/>
<gene>
    <name evidence="2" type="ORF">HB778_39390</name>
</gene>
<evidence type="ECO:0000256" key="1">
    <source>
        <dbReference type="SAM" id="MobiDB-lite"/>
    </source>
</evidence>
<evidence type="ECO:0000313" key="3">
    <source>
        <dbReference type="Proteomes" id="UP000515465"/>
    </source>
</evidence>
<feature type="region of interest" description="Disordered" evidence="1">
    <location>
        <begin position="240"/>
        <end position="268"/>
    </location>
</feature>
<dbReference type="AlphaFoldDB" id="A0A7G6T5V7"/>
<geneLocation type="plasmid" evidence="2 3">
    <name>p_1</name>
</geneLocation>
<sequence>MLHTVVQANDSRGPRLPGGDLDEHWPFLPMSATSNVMGVRYGELITTPADLFKLASAGSPTLADIVVQNKGAETGLGARLASVDIYAVGALLHSLSLKLRESARLDRQAARDCDIAAQEAAAKALRASGICELVGTLLTSAFAIAGAGVSIMGASKAQTRFDAKLSGLNGPGFRAAEPSPKASQPPAVDQNRIYRALRASGIRELVGTLLTSAFAIAGARVSTKGASKARTRLDAKLSGSKEASFRADLQQPEPKLVPEPSLQASQPPPVDLTRIYKAQQVAHETTMIWSGLATGMNEVGKIPGAAFKMGATGEQEKKAKLEAEGTKMRSRADDESEFKLAYEKMIQDVLEKLSEVRRADADTRSKIVNMG</sequence>
<name>A0A7G6T5V7_9HYPH</name>
<organism evidence="2 3">
    <name type="scientific">Mesorhizobium huakuii</name>
    <dbReference type="NCBI Taxonomy" id="28104"/>
    <lineage>
        <taxon>Bacteria</taxon>
        <taxon>Pseudomonadati</taxon>
        <taxon>Pseudomonadota</taxon>
        <taxon>Alphaproteobacteria</taxon>
        <taxon>Hyphomicrobiales</taxon>
        <taxon>Phyllobacteriaceae</taxon>
        <taxon>Mesorhizobium</taxon>
    </lineage>
</organism>